<name>A0ABP4XYB0_9MICO</name>
<organism evidence="1 2">
    <name type="scientific">Nostocoides veronense</name>
    <dbReference type="NCBI Taxonomy" id="330836"/>
    <lineage>
        <taxon>Bacteria</taxon>
        <taxon>Bacillati</taxon>
        <taxon>Actinomycetota</taxon>
        <taxon>Actinomycetes</taxon>
        <taxon>Micrococcales</taxon>
        <taxon>Intrasporangiaceae</taxon>
        <taxon>Nostocoides</taxon>
    </lineage>
</organism>
<accession>A0ABP4XYB0</accession>
<evidence type="ECO:0000313" key="2">
    <source>
        <dbReference type="Proteomes" id="UP001499938"/>
    </source>
</evidence>
<evidence type="ECO:0000313" key="1">
    <source>
        <dbReference type="EMBL" id="GAA1798293.1"/>
    </source>
</evidence>
<dbReference type="Proteomes" id="UP001499938">
    <property type="component" value="Unassembled WGS sequence"/>
</dbReference>
<gene>
    <name evidence="1" type="ORF">GCM10009811_22980</name>
</gene>
<comment type="caution">
    <text evidence="1">The sequence shown here is derived from an EMBL/GenBank/DDBJ whole genome shotgun (WGS) entry which is preliminary data.</text>
</comment>
<reference evidence="2" key="1">
    <citation type="journal article" date="2019" name="Int. J. Syst. Evol. Microbiol.">
        <title>The Global Catalogue of Microorganisms (GCM) 10K type strain sequencing project: providing services to taxonomists for standard genome sequencing and annotation.</title>
        <authorList>
            <consortium name="The Broad Institute Genomics Platform"/>
            <consortium name="The Broad Institute Genome Sequencing Center for Infectious Disease"/>
            <person name="Wu L."/>
            <person name="Ma J."/>
        </authorList>
    </citation>
    <scope>NUCLEOTIDE SEQUENCE [LARGE SCALE GENOMIC DNA]</scope>
    <source>
        <strain evidence="2">JCM 15592</strain>
    </source>
</reference>
<sequence length="166" mass="17104">MTGSATARRYSPATSWHCSTLVADSLPPFAMWTAFPSSDYYGGSAPYRARQATVALPAGLLDAARVGRARQGSHVHCVAVGGGGAQLCSGSIAASTPQAFLAASRTGINDRPGSRLPVRPFGAHCSPAHIRQVGAGSTITEVQPLVHSRFPVLLTRHGPSGSAEPS</sequence>
<protein>
    <submittedName>
        <fullName evidence="1">Uncharacterized protein</fullName>
    </submittedName>
</protein>
<dbReference type="EMBL" id="BAAAPO010000037">
    <property type="protein sequence ID" value="GAA1798293.1"/>
    <property type="molecule type" value="Genomic_DNA"/>
</dbReference>
<proteinExistence type="predicted"/>
<keyword evidence="2" id="KW-1185">Reference proteome</keyword>